<gene>
    <name evidence="1" type="ORF">B0H64DRAFT_391857</name>
</gene>
<dbReference type="GeneID" id="87840451"/>
<reference evidence="1" key="1">
    <citation type="journal article" date="2023" name="Mol. Phylogenet. Evol.">
        <title>Genome-scale phylogeny and comparative genomics of the fungal order Sordariales.</title>
        <authorList>
            <person name="Hensen N."/>
            <person name="Bonometti L."/>
            <person name="Westerberg I."/>
            <person name="Brannstrom I.O."/>
            <person name="Guillou S."/>
            <person name="Cros-Aarteil S."/>
            <person name="Calhoun S."/>
            <person name="Haridas S."/>
            <person name="Kuo A."/>
            <person name="Mondo S."/>
            <person name="Pangilinan J."/>
            <person name="Riley R."/>
            <person name="LaButti K."/>
            <person name="Andreopoulos B."/>
            <person name="Lipzen A."/>
            <person name="Chen C."/>
            <person name="Yan M."/>
            <person name="Daum C."/>
            <person name="Ng V."/>
            <person name="Clum A."/>
            <person name="Steindorff A."/>
            <person name="Ohm R.A."/>
            <person name="Martin F."/>
            <person name="Silar P."/>
            <person name="Natvig D.O."/>
            <person name="Lalanne C."/>
            <person name="Gautier V."/>
            <person name="Ament-Velasquez S.L."/>
            <person name="Kruys A."/>
            <person name="Hutchinson M.I."/>
            <person name="Powell A.J."/>
            <person name="Barry K."/>
            <person name="Miller A.N."/>
            <person name="Grigoriev I.V."/>
            <person name="Debuchy R."/>
            <person name="Gladieux P."/>
            <person name="Hiltunen Thoren M."/>
            <person name="Johannesson H."/>
        </authorList>
    </citation>
    <scope>NUCLEOTIDE SEQUENCE</scope>
    <source>
        <strain evidence="1">CBS 168.71</strain>
    </source>
</reference>
<dbReference type="EMBL" id="JAUEPN010000003">
    <property type="protein sequence ID" value="KAK3297295.1"/>
    <property type="molecule type" value="Genomic_DNA"/>
</dbReference>
<dbReference type="InterPro" id="IPR038883">
    <property type="entry name" value="AN11006-like"/>
</dbReference>
<accession>A0AAE0HIT4</accession>
<keyword evidence="2" id="KW-1185">Reference proteome</keyword>
<evidence type="ECO:0000313" key="2">
    <source>
        <dbReference type="Proteomes" id="UP001278766"/>
    </source>
</evidence>
<protein>
    <recommendedName>
        <fullName evidence="3">F-box domain-containing protein</fullName>
    </recommendedName>
</protein>
<dbReference type="AlphaFoldDB" id="A0AAE0HIT4"/>
<name>A0AAE0HIT4_9PEZI</name>
<reference evidence="1" key="2">
    <citation type="submission" date="2023-06" db="EMBL/GenBank/DDBJ databases">
        <authorList>
            <consortium name="Lawrence Berkeley National Laboratory"/>
            <person name="Haridas S."/>
            <person name="Hensen N."/>
            <person name="Bonometti L."/>
            <person name="Westerberg I."/>
            <person name="Brannstrom I.O."/>
            <person name="Guillou S."/>
            <person name="Cros-Aarteil S."/>
            <person name="Calhoun S."/>
            <person name="Kuo A."/>
            <person name="Mondo S."/>
            <person name="Pangilinan J."/>
            <person name="Riley R."/>
            <person name="Labutti K."/>
            <person name="Andreopoulos B."/>
            <person name="Lipzen A."/>
            <person name="Chen C."/>
            <person name="Yanf M."/>
            <person name="Daum C."/>
            <person name="Ng V."/>
            <person name="Clum A."/>
            <person name="Steindorff A."/>
            <person name="Ohm R."/>
            <person name="Martin F."/>
            <person name="Silar P."/>
            <person name="Natvig D."/>
            <person name="Lalanne C."/>
            <person name="Gautier V."/>
            <person name="Ament-Velasquez S.L."/>
            <person name="Kruys A."/>
            <person name="Hutchinson M.I."/>
            <person name="Powell A.J."/>
            <person name="Barry K."/>
            <person name="Miller A.N."/>
            <person name="Grigoriev I.V."/>
            <person name="Debuchy R."/>
            <person name="Gladieux P."/>
            <person name="Thoren M.H."/>
            <person name="Johannesson H."/>
        </authorList>
    </citation>
    <scope>NUCLEOTIDE SEQUENCE</scope>
    <source>
        <strain evidence="1">CBS 168.71</strain>
    </source>
</reference>
<dbReference type="PANTHER" id="PTHR42085:SF6">
    <property type="entry name" value="F-BOX DOMAIN-CONTAINING PROTEIN"/>
    <property type="match status" value="1"/>
</dbReference>
<evidence type="ECO:0008006" key="3">
    <source>
        <dbReference type="Google" id="ProtNLM"/>
    </source>
</evidence>
<evidence type="ECO:0000313" key="1">
    <source>
        <dbReference type="EMBL" id="KAK3297295.1"/>
    </source>
</evidence>
<comment type="caution">
    <text evidence="1">The sequence shown here is derived from an EMBL/GenBank/DDBJ whole genome shotgun (WGS) entry which is preliminary data.</text>
</comment>
<proteinExistence type="predicted"/>
<dbReference type="Proteomes" id="UP001278766">
    <property type="component" value="Unassembled WGS sequence"/>
</dbReference>
<sequence length="635" mass="73217">MAPQLHDSSRPSSFILRLPPSVRRRIYLYLGLARWDGLPILFDLDGPLPRWRWVPIRGLLLSCRLIYGEASALLYSSNRFVIHYRHAREDGNDGAEPSLQPLRNLTASSLASLANLKIVLSQTSCHYRSEEEAGGKCCDDIRDNMGSHGARYCQQHHTNDHDRPLRSSHSTAGPMLDEWLQTANYLSSRISPGNLRLSLVCDIDHEEAGMDTATRVIAPLSLLPKLRDCDLRLCKSPSPELTRIARNAALQACRRPEPPPSSSSLRLLNLPRELRLRILEYTDLVTPWREVMWTRLEPGYRYPAEGCYPRDDCPCPSKYPWHHGCQFRGCYHQTRIFMDYEIYHGSIGCFCRLRHAAFSSASACICWAPPTPLFIICRALSEDAKFVFFSLNRFVVSDTLAHFHPCKAFNLFATIPWPEDYFRFIRTAQYLEAQPPRAYPAERFAASHFLREVVPADCLGYLRFLELIFPPYNYMCWPDDGHPAMQDWIETIDWANNKIRSRGLTLRLTMSGLLRMGPDHPDGRQEVSEAQGIEVLAGYDRILKPLARLGGDDGFAQFYADFAWPWKWTKWAREKYRAMGPWREPDGGEAWLKSKEDALNERAERFILGDRYERLSATKTKKEERAWTREHRIYA</sequence>
<dbReference type="RefSeq" id="XP_062660809.1">
    <property type="nucleotide sequence ID" value="XM_062803503.1"/>
</dbReference>
<dbReference type="PANTHER" id="PTHR42085">
    <property type="entry name" value="F-BOX DOMAIN-CONTAINING PROTEIN"/>
    <property type="match status" value="1"/>
</dbReference>
<organism evidence="1 2">
    <name type="scientific">Chaetomium fimeti</name>
    <dbReference type="NCBI Taxonomy" id="1854472"/>
    <lineage>
        <taxon>Eukaryota</taxon>
        <taxon>Fungi</taxon>
        <taxon>Dikarya</taxon>
        <taxon>Ascomycota</taxon>
        <taxon>Pezizomycotina</taxon>
        <taxon>Sordariomycetes</taxon>
        <taxon>Sordariomycetidae</taxon>
        <taxon>Sordariales</taxon>
        <taxon>Chaetomiaceae</taxon>
        <taxon>Chaetomium</taxon>
    </lineage>
</organism>